<dbReference type="FunFam" id="1.20.120.1110:FF:000001">
    <property type="entry name" value="RUNX1 translocation partner 1"/>
    <property type="match status" value="1"/>
</dbReference>
<keyword evidence="5" id="KW-0175">Coiled coil</keyword>
<dbReference type="Gene3D" id="1.20.120.1110">
    <property type="entry name" value="TAFH/NHR1 domain"/>
    <property type="match status" value="1"/>
</dbReference>
<dbReference type="GO" id="GO:0006351">
    <property type="term" value="P:DNA-templated transcription"/>
    <property type="evidence" value="ECO:0007669"/>
    <property type="project" value="InterPro"/>
</dbReference>
<keyword evidence="4" id="KW-0539">Nucleus</keyword>
<feature type="compositionally biased region" description="Polar residues" evidence="6">
    <location>
        <begin position="40"/>
        <end position="72"/>
    </location>
</feature>
<evidence type="ECO:0000256" key="5">
    <source>
        <dbReference type="SAM" id="Coils"/>
    </source>
</evidence>
<dbReference type="SUPFAM" id="SSF158553">
    <property type="entry name" value="TAFH domain-like"/>
    <property type="match status" value="1"/>
</dbReference>
<dbReference type="Pfam" id="PF07531">
    <property type="entry name" value="TAFH"/>
    <property type="match status" value="1"/>
</dbReference>
<dbReference type="OMA" id="KAYEMIT"/>
<evidence type="ECO:0000259" key="7">
    <source>
        <dbReference type="PROSITE" id="PS51119"/>
    </source>
</evidence>
<dbReference type="AlphaFoldDB" id="T1J868"/>
<organism evidence="8 9">
    <name type="scientific">Strigamia maritima</name>
    <name type="common">European centipede</name>
    <name type="synonym">Geophilus maritimus</name>
    <dbReference type="NCBI Taxonomy" id="126957"/>
    <lineage>
        <taxon>Eukaryota</taxon>
        <taxon>Metazoa</taxon>
        <taxon>Ecdysozoa</taxon>
        <taxon>Arthropoda</taxon>
        <taxon>Myriapoda</taxon>
        <taxon>Chilopoda</taxon>
        <taxon>Pleurostigmophora</taxon>
        <taxon>Geophilomorpha</taxon>
        <taxon>Linotaeniidae</taxon>
        <taxon>Strigamia</taxon>
    </lineage>
</organism>
<dbReference type="Gene3D" id="6.10.250.230">
    <property type="match status" value="1"/>
</dbReference>
<dbReference type="eggNOG" id="ENOG502QTD6">
    <property type="taxonomic scope" value="Eukaryota"/>
</dbReference>
<dbReference type="InterPro" id="IPR014896">
    <property type="entry name" value="NHR2"/>
</dbReference>
<feature type="compositionally biased region" description="Polar residues" evidence="6">
    <location>
        <begin position="1"/>
        <end position="25"/>
    </location>
</feature>
<reference evidence="8" key="2">
    <citation type="submission" date="2015-02" db="UniProtKB">
        <authorList>
            <consortium name="EnsemblMetazoa"/>
        </authorList>
    </citation>
    <scope>IDENTIFICATION</scope>
</reference>
<feature type="domain" description="TAFH" evidence="7">
    <location>
        <begin position="79"/>
        <end position="174"/>
    </location>
</feature>
<evidence type="ECO:0000313" key="8">
    <source>
        <dbReference type="EnsemblMetazoa" id="SMAR009892-PA"/>
    </source>
</evidence>
<dbReference type="GO" id="GO:0005634">
    <property type="term" value="C:nucleus"/>
    <property type="evidence" value="ECO:0007669"/>
    <property type="project" value="UniProtKB-SubCell"/>
</dbReference>
<dbReference type="SMART" id="SM00549">
    <property type="entry name" value="TAFH"/>
    <property type="match status" value="1"/>
</dbReference>
<sequence length="490" mass="54684">MPDSPESSKGQLTVNTNTGSASGLNHSLKGPSALTGGMNGSHSPHSTMNGGSPPSPTTSLGNSAPTTTSNLEMPSACNVRQLSKLKRFLTTLQQFGSDISPEIGERVRTLILNLVNGTLTIEDFHHKLQETTNFPLRPFVVPFLKTNLPLLQRELIHGARLAKQSPQQYLRQHEHLVLDPSHSPTEASDIFHSEINENGKRRTPDSLSQHSARVKENGSVESSLDMAPPPKRHHSLMSPPIPNRMSPGGMSLHPATPLRLEDVSLCRDLRDRDRERYEFRHYGVPLRDMLDEREMEDEWKNIHTMLNCILGMVEKTKRALAILQHRSLTDRHEMALWIRRHSEGTEHDMKKRAGEMMAHTLKTTEDRVSEVKRRAEEAVNEVKRQAVVELQKAVSAAEAKASELVAAERAKMEKLIMEARRQATEEALSALNRQEDLAGIAEEKPMKRAVVATLLVIAALFANIRTGKIIIMCVVNLLKLATYQPPLLLL</sequence>
<dbReference type="Pfam" id="PF08788">
    <property type="entry name" value="NHR2"/>
    <property type="match status" value="1"/>
</dbReference>
<dbReference type="InterPro" id="IPR037249">
    <property type="entry name" value="TAFH/NHR1_dom_sf"/>
</dbReference>
<keyword evidence="2" id="KW-0805">Transcription regulation</keyword>
<dbReference type="PRINTS" id="PR01875">
    <property type="entry name" value="ETOFAMILY"/>
</dbReference>
<comment type="subcellular location">
    <subcellularLocation>
        <location evidence="1">Nucleus</location>
    </subcellularLocation>
</comment>
<dbReference type="InterPro" id="IPR003894">
    <property type="entry name" value="TAFH_NHR1"/>
</dbReference>
<dbReference type="PROSITE" id="PS51119">
    <property type="entry name" value="TAFH"/>
    <property type="match status" value="1"/>
</dbReference>
<evidence type="ECO:0000256" key="4">
    <source>
        <dbReference type="ARBA" id="ARBA00023242"/>
    </source>
</evidence>
<evidence type="ECO:0000256" key="1">
    <source>
        <dbReference type="ARBA" id="ARBA00004123"/>
    </source>
</evidence>
<dbReference type="PhylomeDB" id="T1J868"/>
<feature type="region of interest" description="Disordered" evidence="6">
    <location>
        <begin position="1"/>
        <end position="75"/>
    </location>
</feature>
<evidence type="ECO:0000256" key="6">
    <source>
        <dbReference type="SAM" id="MobiDB-lite"/>
    </source>
</evidence>
<dbReference type="PANTHER" id="PTHR10379:SF14">
    <property type="entry name" value="NERVY, ISOFORM D"/>
    <property type="match status" value="1"/>
</dbReference>
<dbReference type="GO" id="GO:0003714">
    <property type="term" value="F:transcription corepressor activity"/>
    <property type="evidence" value="ECO:0007669"/>
    <property type="project" value="InterPro"/>
</dbReference>
<dbReference type="EMBL" id="JH431948">
    <property type="status" value="NOT_ANNOTATED_CDS"/>
    <property type="molecule type" value="Genomic_DNA"/>
</dbReference>
<dbReference type="HOGENOM" id="CLU_022077_2_0_1"/>
<keyword evidence="3" id="KW-0804">Transcription</keyword>
<feature type="compositionally biased region" description="Basic and acidic residues" evidence="6">
    <location>
        <begin position="195"/>
        <end position="204"/>
    </location>
</feature>
<evidence type="ECO:0000256" key="3">
    <source>
        <dbReference type="ARBA" id="ARBA00023163"/>
    </source>
</evidence>
<feature type="region of interest" description="Disordered" evidence="6">
    <location>
        <begin position="195"/>
        <end position="243"/>
    </location>
</feature>
<evidence type="ECO:0000313" key="9">
    <source>
        <dbReference type="Proteomes" id="UP000014500"/>
    </source>
</evidence>
<accession>T1J868</accession>
<protein>
    <recommendedName>
        <fullName evidence="7">TAFH domain-containing protein</fullName>
    </recommendedName>
</protein>
<feature type="coiled-coil region" evidence="5">
    <location>
        <begin position="361"/>
        <end position="434"/>
    </location>
</feature>
<dbReference type="Proteomes" id="UP000014500">
    <property type="component" value="Unassembled WGS sequence"/>
</dbReference>
<dbReference type="STRING" id="126957.T1J868"/>
<dbReference type="InterPro" id="IPR013289">
    <property type="entry name" value="CBFA2T1/2/3"/>
</dbReference>
<proteinExistence type="predicted"/>
<reference evidence="9" key="1">
    <citation type="submission" date="2011-05" db="EMBL/GenBank/DDBJ databases">
        <authorList>
            <person name="Richards S.R."/>
            <person name="Qu J."/>
            <person name="Jiang H."/>
            <person name="Jhangiani S.N."/>
            <person name="Agravi P."/>
            <person name="Goodspeed R."/>
            <person name="Gross S."/>
            <person name="Mandapat C."/>
            <person name="Jackson L."/>
            <person name="Mathew T."/>
            <person name="Pu L."/>
            <person name="Thornton R."/>
            <person name="Saada N."/>
            <person name="Wilczek-Boney K.B."/>
            <person name="Lee S."/>
            <person name="Kovar C."/>
            <person name="Wu Y."/>
            <person name="Scherer S.E."/>
            <person name="Worley K.C."/>
            <person name="Muzny D.M."/>
            <person name="Gibbs R."/>
        </authorList>
    </citation>
    <scope>NUCLEOTIDE SEQUENCE</scope>
    <source>
        <strain evidence="9">Brora</strain>
    </source>
</reference>
<evidence type="ECO:0000256" key="2">
    <source>
        <dbReference type="ARBA" id="ARBA00023015"/>
    </source>
</evidence>
<dbReference type="EnsemblMetazoa" id="SMAR009892-RA">
    <property type="protein sequence ID" value="SMAR009892-PA"/>
    <property type="gene ID" value="SMAR009892"/>
</dbReference>
<keyword evidence="9" id="KW-1185">Reference proteome</keyword>
<name>T1J868_STRMM</name>
<dbReference type="PANTHER" id="PTHR10379">
    <property type="entry name" value="MTG8 ETO EIGHT TWENTY ONE PROTEIN"/>
    <property type="match status" value="1"/>
</dbReference>